<keyword evidence="3" id="KW-1185">Reference proteome</keyword>
<protein>
    <submittedName>
        <fullName evidence="2">ATPase family associated with various cellular activities (AAA)</fullName>
    </submittedName>
</protein>
<dbReference type="GO" id="GO:0005524">
    <property type="term" value="F:ATP binding"/>
    <property type="evidence" value="ECO:0007669"/>
    <property type="project" value="InterPro"/>
</dbReference>
<feature type="domain" description="ATPase AAA-type core" evidence="1">
    <location>
        <begin position="36"/>
        <end position="130"/>
    </location>
</feature>
<dbReference type="InterPro" id="IPR003959">
    <property type="entry name" value="ATPase_AAA_core"/>
</dbReference>
<dbReference type="AlphaFoldDB" id="A0A1G5S293"/>
<evidence type="ECO:0000259" key="1">
    <source>
        <dbReference type="Pfam" id="PF00004"/>
    </source>
</evidence>
<dbReference type="Gene3D" id="3.40.50.300">
    <property type="entry name" value="P-loop containing nucleotide triphosphate hydrolases"/>
    <property type="match status" value="1"/>
</dbReference>
<evidence type="ECO:0000313" key="3">
    <source>
        <dbReference type="Proteomes" id="UP000199208"/>
    </source>
</evidence>
<dbReference type="OrthoDB" id="9808317at2"/>
<reference evidence="2 3" key="1">
    <citation type="submission" date="2016-10" db="EMBL/GenBank/DDBJ databases">
        <authorList>
            <person name="de Groot N.N."/>
        </authorList>
    </citation>
    <scope>NUCLEOTIDE SEQUENCE [LARGE SCALE GENOMIC DNA]</scope>
    <source>
        <strain evidence="2 3">DSM 2784</strain>
    </source>
</reference>
<name>A0A1G5S293_9FIRM</name>
<dbReference type="CDD" id="cd00009">
    <property type="entry name" value="AAA"/>
    <property type="match status" value="1"/>
</dbReference>
<dbReference type="STRING" id="1120920.SAMN03080599_01901"/>
<dbReference type="RefSeq" id="WP_092590852.1">
    <property type="nucleotide sequence ID" value="NZ_FMWL01000008.1"/>
</dbReference>
<dbReference type="EMBL" id="FMWL01000008">
    <property type="protein sequence ID" value="SCZ79689.1"/>
    <property type="molecule type" value="Genomic_DNA"/>
</dbReference>
<dbReference type="Proteomes" id="UP000199208">
    <property type="component" value="Unassembled WGS sequence"/>
</dbReference>
<evidence type="ECO:0000313" key="2">
    <source>
        <dbReference type="EMBL" id="SCZ79689.1"/>
    </source>
</evidence>
<sequence length="518" mass="58250">MNIKDAKTQVKNAVFAYLSKDEFDDYKIPIEKQRPIFLYGVPGIGKTAIMEQVAQELNLGLVSYSMTHHTRQSALGLPFISRKTYGGVEVDVSEYTMSEIIASIYDTMEASGVREGILFLDELNCVSETLAPAMLQFLQFKIFGRHKVPDGWIIVTAGNPPEYNKSVREFDIVTMDRIKKIDVEPNLKVWKEYAYQQQVHGAILSYLELKNHNFYSVETTIDGKAFVTARGWEDLSKMIQLYEGAGIPVDENLIIQYLQNDKIAKDFAVYYDLYNKYKSDYQIREILEGTASETLLERAAAARFDERLSLLGLLIDAVTVEMRDAVQAEMVVSELVKLLKDIKHQLLGTLGTTASAVTRAQGKAAKLVEAVIQSQHQAIYKEKMTGAVSQERKAIHLKIIQALESYKARVALEGARSPEDEFAAIKAGFDQDVSGLKARVTEVQSNLDHMFAFVDEAYGAGNEILILVTELTANCHSARFIGQFGCDAYFKHNKALLFYERQQDIVQRIEALDADIGR</sequence>
<accession>A0A1G5S293</accession>
<gene>
    <name evidence="2" type="ORF">SAMN03080599_01901</name>
</gene>
<dbReference type="Pfam" id="PF00004">
    <property type="entry name" value="AAA"/>
    <property type="match status" value="1"/>
</dbReference>
<dbReference type="GO" id="GO:0016887">
    <property type="term" value="F:ATP hydrolysis activity"/>
    <property type="evidence" value="ECO:0007669"/>
    <property type="project" value="InterPro"/>
</dbReference>
<proteinExistence type="predicted"/>
<dbReference type="InterPro" id="IPR027417">
    <property type="entry name" value="P-loop_NTPase"/>
</dbReference>
<organism evidence="2 3">
    <name type="scientific">Acidaminobacter hydrogenoformans DSM 2784</name>
    <dbReference type="NCBI Taxonomy" id="1120920"/>
    <lineage>
        <taxon>Bacteria</taxon>
        <taxon>Bacillati</taxon>
        <taxon>Bacillota</taxon>
        <taxon>Clostridia</taxon>
        <taxon>Peptostreptococcales</taxon>
        <taxon>Acidaminobacteraceae</taxon>
        <taxon>Acidaminobacter</taxon>
    </lineage>
</organism>
<dbReference type="SUPFAM" id="SSF52540">
    <property type="entry name" value="P-loop containing nucleoside triphosphate hydrolases"/>
    <property type="match status" value="1"/>
</dbReference>